<dbReference type="Gene3D" id="3.90.79.10">
    <property type="entry name" value="Nucleoside Triphosphate Pyrophosphohydrolase"/>
    <property type="match status" value="1"/>
</dbReference>
<evidence type="ECO:0000256" key="6">
    <source>
        <dbReference type="ARBA" id="ARBA00023211"/>
    </source>
</evidence>
<dbReference type="AlphaFoldDB" id="A0A8J8MST6"/>
<dbReference type="InterPro" id="IPR015797">
    <property type="entry name" value="NUDIX_hydrolase-like_dom_sf"/>
</dbReference>
<dbReference type="KEGG" id="fap:GR316_07215"/>
<evidence type="ECO:0000256" key="1">
    <source>
        <dbReference type="ARBA" id="ARBA00001936"/>
    </source>
</evidence>
<feature type="domain" description="Nudix hydrolase" evidence="7">
    <location>
        <begin position="23"/>
        <end position="151"/>
    </location>
</feature>
<comment type="cofactor">
    <cofactor evidence="1">
        <name>Mn(2+)</name>
        <dbReference type="ChEBI" id="CHEBI:29035"/>
    </cofactor>
</comment>
<evidence type="ECO:0000256" key="3">
    <source>
        <dbReference type="ARBA" id="ARBA00022723"/>
    </source>
</evidence>
<dbReference type="Proteomes" id="UP000679284">
    <property type="component" value="Chromosome"/>
</dbReference>
<name>A0A8J8MST6_9RHOB</name>
<organism evidence="8 9">
    <name type="scientific">Falsirhodobacter algicola</name>
    <dbReference type="NCBI Taxonomy" id="2692330"/>
    <lineage>
        <taxon>Bacteria</taxon>
        <taxon>Pseudomonadati</taxon>
        <taxon>Pseudomonadota</taxon>
        <taxon>Alphaproteobacteria</taxon>
        <taxon>Rhodobacterales</taxon>
        <taxon>Paracoccaceae</taxon>
        <taxon>Falsirhodobacter</taxon>
    </lineage>
</organism>
<accession>A0A8J8MST6</accession>
<evidence type="ECO:0000256" key="2">
    <source>
        <dbReference type="ARBA" id="ARBA00001946"/>
    </source>
</evidence>
<keyword evidence="3" id="KW-0479">Metal-binding</keyword>
<evidence type="ECO:0000256" key="4">
    <source>
        <dbReference type="ARBA" id="ARBA00022801"/>
    </source>
</evidence>
<keyword evidence="6" id="KW-0464">Manganese</keyword>
<dbReference type="CDD" id="cd03426">
    <property type="entry name" value="NUDIX_CoAse_Nudt7"/>
    <property type="match status" value="1"/>
</dbReference>
<keyword evidence="4" id="KW-0378">Hydrolase</keyword>
<proteinExistence type="predicted"/>
<protein>
    <submittedName>
        <fullName evidence="8">NUDIX domain-containing protein</fullName>
    </submittedName>
</protein>
<dbReference type="GO" id="GO:0046872">
    <property type="term" value="F:metal ion binding"/>
    <property type="evidence" value="ECO:0007669"/>
    <property type="project" value="UniProtKB-KW"/>
</dbReference>
<gene>
    <name evidence="8" type="ORF">GR316_07215</name>
</gene>
<comment type="cofactor">
    <cofactor evidence="2">
        <name>Mg(2+)</name>
        <dbReference type="ChEBI" id="CHEBI:18420"/>
    </cofactor>
</comment>
<keyword evidence="9" id="KW-1185">Reference proteome</keyword>
<evidence type="ECO:0000313" key="9">
    <source>
        <dbReference type="Proteomes" id="UP000679284"/>
    </source>
</evidence>
<keyword evidence="5" id="KW-0460">Magnesium</keyword>
<evidence type="ECO:0000259" key="7">
    <source>
        <dbReference type="PROSITE" id="PS51462"/>
    </source>
</evidence>
<dbReference type="Pfam" id="PF00293">
    <property type="entry name" value="NUDIX"/>
    <property type="match status" value="1"/>
</dbReference>
<dbReference type="PANTHER" id="PTHR12992">
    <property type="entry name" value="NUDIX HYDROLASE"/>
    <property type="match status" value="1"/>
</dbReference>
<dbReference type="PROSITE" id="PS51462">
    <property type="entry name" value="NUDIX"/>
    <property type="match status" value="1"/>
</dbReference>
<evidence type="ECO:0000313" key="8">
    <source>
        <dbReference type="EMBL" id="QUS36076.1"/>
    </source>
</evidence>
<dbReference type="EMBL" id="CP047289">
    <property type="protein sequence ID" value="QUS36076.1"/>
    <property type="molecule type" value="Genomic_DNA"/>
</dbReference>
<dbReference type="InterPro" id="IPR000086">
    <property type="entry name" value="NUDIX_hydrolase_dom"/>
</dbReference>
<dbReference type="PANTHER" id="PTHR12992:SF11">
    <property type="entry name" value="MITOCHONDRIAL COENZYME A DIPHOSPHATASE NUDT8"/>
    <property type="match status" value="1"/>
</dbReference>
<sequence>MVRDALIAALARPDAPMAPPDAALRPAAVLLAVQDGRLWLTKRASGLRHHPGQIALPGGKLDPVDAGPTDCALREAREEIGLPPAAVEVLGLLPDLATVTGFAITPVLAEITAPFTPIPQPGEVDEVFTVPLAHVLDPSRFVRRQRRWAGQERVYWTVPWGPHYIWGATADILYDLARRMA</sequence>
<dbReference type="SUPFAM" id="SSF55811">
    <property type="entry name" value="Nudix"/>
    <property type="match status" value="1"/>
</dbReference>
<dbReference type="GO" id="GO:0010945">
    <property type="term" value="F:coenzyme A diphosphatase activity"/>
    <property type="evidence" value="ECO:0007669"/>
    <property type="project" value="InterPro"/>
</dbReference>
<reference evidence="8" key="1">
    <citation type="submission" date="2020-01" db="EMBL/GenBank/DDBJ databases">
        <authorList>
            <person name="Yang Y."/>
            <person name="Kwon Y.M."/>
        </authorList>
    </citation>
    <scope>NUCLEOTIDE SEQUENCE</scope>
    <source>
        <strain evidence="8">PG104</strain>
    </source>
</reference>
<evidence type="ECO:0000256" key="5">
    <source>
        <dbReference type="ARBA" id="ARBA00022842"/>
    </source>
</evidence>
<dbReference type="RefSeq" id="WP_211783298.1">
    <property type="nucleotide sequence ID" value="NZ_CP047289.1"/>
</dbReference>
<dbReference type="InterPro" id="IPR045121">
    <property type="entry name" value="CoAse"/>
</dbReference>